<dbReference type="EMBL" id="BPLR01010718">
    <property type="protein sequence ID" value="GIY41503.1"/>
    <property type="molecule type" value="Genomic_DNA"/>
</dbReference>
<name>A0AAV4T4E2_CAEEX</name>
<dbReference type="Proteomes" id="UP001054945">
    <property type="component" value="Unassembled WGS sequence"/>
</dbReference>
<evidence type="ECO:0000313" key="1">
    <source>
        <dbReference type="EMBL" id="GIY41503.1"/>
    </source>
</evidence>
<dbReference type="AlphaFoldDB" id="A0AAV4T4E2"/>
<proteinExistence type="predicted"/>
<sequence length="99" mass="11102">MPSYPRAHLQQLLGTHLNDAAGRRSGSIIKTERVSDRGGRRVHPQESLVNGLNWFWDSFMTCVVPRARAVTRGWLVGDCRPTSPTIMKSRNDLLTAILC</sequence>
<organism evidence="1 2">
    <name type="scientific">Caerostris extrusa</name>
    <name type="common">Bark spider</name>
    <name type="synonym">Caerostris bankana</name>
    <dbReference type="NCBI Taxonomy" id="172846"/>
    <lineage>
        <taxon>Eukaryota</taxon>
        <taxon>Metazoa</taxon>
        <taxon>Ecdysozoa</taxon>
        <taxon>Arthropoda</taxon>
        <taxon>Chelicerata</taxon>
        <taxon>Arachnida</taxon>
        <taxon>Araneae</taxon>
        <taxon>Araneomorphae</taxon>
        <taxon>Entelegynae</taxon>
        <taxon>Araneoidea</taxon>
        <taxon>Araneidae</taxon>
        <taxon>Caerostris</taxon>
    </lineage>
</organism>
<accession>A0AAV4T4E2</accession>
<evidence type="ECO:0000313" key="2">
    <source>
        <dbReference type="Proteomes" id="UP001054945"/>
    </source>
</evidence>
<keyword evidence="2" id="KW-1185">Reference proteome</keyword>
<protein>
    <submittedName>
        <fullName evidence="1">Uncharacterized protein</fullName>
    </submittedName>
</protein>
<gene>
    <name evidence="1" type="ORF">CEXT_165371</name>
</gene>
<comment type="caution">
    <text evidence="1">The sequence shown here is derived from an EMBL/GenBank/DDBJ whole genome shotgun (WGS) entry which is preliminary data.</text>
</comment>
<reference evidence="1 2" key="1">
    <citation type="submission" date="2021-06" db="EMBL/GenBank/DDBJ databases">
        <title>Caerostris extrusa draft genome.</title>
        <authorList>
            <person name="Kono N."/>
            <person name="Arakawa K."/>
        </authorList>
    </citation>
    <scope>NUCLEOTIDE SEQUENCE [LARGE SCALE GENOMIC DNA]</scope>
</reference>